<dbReference type="RefSeq" id="WP_040239927.1">
    <property type="nucleotide sequence ID" value="NZ_JBQCXM010000017.1"/>
</dbReference>
<dbReference type="FunFam" id="3.40.120.10:FF:000001">
    <property type="entry name" value="Phosphoglucosamine mutase"/>
    <property type="match status" value="1"/>
</dbReference>
<dbReference type="InterPro" id="IPR005841">
    <property type="entry name" value="Alpha-D-phosphohexomutase_SF"/>
</dbReference>
<dbReference type="Pfam" id="PF02878">
    <property type="entry name" value="PGM_PMM_I"/>
    <property type="match status" value="1"/>
</dbReference>
<dbReference type="HAMAP" id="MF_01554_B">
    <property type="entry name" value="GlmM_B"/>
    <property type="match status" value="1"/>
</dbReference>
<protein>
    <recommendedName>
        <fullName evidence="6 8">Phosphoglucosamine mutase</fullName>
        <ecNumber evidence="6 8">5.4.2.10</ecNumber>
    </recommendedName>
</protein>
<keyword evidence="5 6" id="KW-0413">Isomerase</keyword>
<dbReference type="InterPro" id="IPR016055">
    <property type="entry name" value="A-D-PHexomutase_a/b/a-I/II/III"/>
</dbReference>
<dbReference type="InterPro" id="IPR005843">
    <property type="entry name" value="A-D-PHexomutase_C"/>
</dbReference>
<dbReference type="Pfam" id="PF02880">
    <property type="entry name" value="PGM_PMM_III"/>
    <property type="match status" value="1"/>
</dbReference>
<keyword evidence="2 6" id="KW-0597">Phosphoprotein</keyword>
<evidence type="ECO:0000259" key="10">
    <source>
        <dbReference type="Pfam" id="PF02878"/>
    </source>
</evidence>
<comment type="PTM">
    <text evidence="6">Activated by phosphorylation.</text>
</comment>
<dbReference type="FunFam" id="3.40.120.10:FF:000003">
    <property type="entry name" value="Phosphoglucosamine mutase"/>
    <property type="match status" value="1"/>
</dbReference>
<feature type="active site" description="Phosphoserine intermediate" evidence="6">
    <location>
        <position position="105"/>
    </location>
</feature>
<reference evidence="13 14" key="1">
    <citation type="submission" date="2016-12" db="EMBL/GenBank/DDBJ databases">
        <title>Draft genome sequences of strains Salinicola socius SMB35, Salinicola sp. MH3R3-1 and Chromohalobacter sp. SMB17 from the Verkhnekamsk potash mining region of Russia.</title>
        <authorList>
            <person name="Mavrodi D.V."/>
            <person name="Olsson B.E."/>
            <person name="Korsakova E.S."/>
            <person name="Pyankova A."/>
            <person name="Mavrodi O.V."/>
            <person name="Plotnikova E.G."/>
        </authorList>
    </citation>
    <scope>NUCLEOTIDE SEQUENCE [LARGE SCALE GENOMIC DNA]</scope>
    <source>
        <strain evidence="13 14">SMB17</strain>
    </source>
</reference>
<dbReference type="GO" id="GO:0004615">
    <property type="term" value="F:phosphomannomutase activity"/>
    <property type="evidence" value="ECO:0007669"/>
    <property type="project" value="TreeGrafter"/>
</dbReference>
<dbReference type="InterPro" id="IPR036900">
    <property type="entry name" value="A-D-PHexomutase_C_sf"/>
</dbReference>
<feature type="binding site" evidence="6">
    <location>
        <position position="244"/>
    </location>
    <ligand>
        <name>Mg(2+)</name>
        <dbReference type="ChEBI" id="CHEBI:18420"/>
    </ligand>
</feature>
<dbReference type="EC" id="5.4.2.10" evidence="6 8"/>
<evidence type="ECO:0000259" key="12">
    <source>
        <dbReference type="Pfam" id="PF02880"/>
    </source>
</evidence>
<comment type="catalytic activity">
    <reaction evidence="6 8">
        <text>alpha-D-glucosamine 1-phosphate = D-glucosamine 6-phosphate</text>
        <dbReference type="Rhea" id="RHEA:23424"/>
        <dbReference type="ChEBI" id="CHEBI:58516"/>
        <dbReference type="ChEBI" id="CHEBI:58725"/>
        <dbReference type="EC" id="5.4.2.10"/>
    </reaction>
</comment>
<dbReference type="InterPro" id="IPR016066">
    <property type="entry name" value="A-D-PHexomutase_CS"/>
</dbReference>
<accession>A0A1Q8TAW1</accession>
<dbReference type="SUPFAM" id="SSF53738">
    <property type="entry name" value="Phosphoglucomutase, first 3 domains"/>
    <property type="match status" value="3"/>
</dbReference>
<organism evidence="13 14">
    <name type="scientific">Chromohalobacter japonicus</name>
    <dbReference type="NCBI Taxonomy" id="223900"/>
    <lineage>
        <taxon>Bacteria</taxon>
        <taxon>Pseudomonadati</taxon>
        <taxon>Pseudomonadota</taxon>
        <taxon>Gammaproteobacteria</taxon>
        <taxon>Oceanospirillales</taxon>
        <taxon>Halomonadaceae</taxon>
        <taxon>Chromohalobacter</taxon>
    </lineage>
</organism>
<dbReference type="NCBIfam" id="TIGR01455">
    <property type="entry name" value="glmM"/>
    <property type="match status" value="1"/>
</dbReference>
<dbReference type="PROSITE" id="PS00710">
    <property type="entry name" value="PGM_PMM"/>
    <property type="match status" value="1"/>
</dbReference>
<dbReference type="Gene3D" id="3.30.310.50">
    <property type="entry name" value="Alpha-D-phosphohexomutase, C-terminal domain"/>
    <property type="match status" value="1"/>
</dbReference>
<proteinExistence type="inferred from homology"/>
<dbReference type="SUPFAM" id="SSF55957">
    <property type="entry name" value="Phosphoglucomutase, C-terminal domain"/>
    <property type="match status" value="1"/>
</dbReference>
<comment type="caution">
    <text evidence="13">The sequence shown here is derived from an EMBL/GenBank/DDBJ whole genome shotgun (WGS) entry which is preliminary data.</text>
</comment>
<evidence type="ECO:0000259" key="9">
    <source>
        <dbReference type="Pfam" id="PF00408"/>
    </source>
</evidence>
<dbReference type="GO" id="GO:0005829">
    <property type="term" value="C:cytosol"/>
    <property type="evidence" value="ECO:0007669"/>
    <property type="project" value="TreeGrafter"/>
</dbReference>
<feature type="domain" description="Alpha-D-phosphohexomutase C-terminal" evidence="9">
    <location>
        <begin position="376"/>
        <end position="445"/>
    </location>
</feature>
<comment type="cofactor">
    <cofactor evidence="6">
        <name>Mg(2+)</name>
        <dbReference type="ChEBI" id="CHEBI:18420"/>
    </cofactor>
    <text evidence="6">Binds 1 Mg(2+) ion per subunit.</text>
</comment>
<feature type="domain" description="Alpha-D-phosphohexomutase alpha/beta/alpha" evidence="12">
    <location>
        <begin position="261"/>
        <end position="367"/>
    </location>
</feature>
<dbReference type="CDD" id="cd05802">
    <property type="entry name" value="GlmM"/>
    <property type="match status" value="1"/>
</dbReference>
<feature type="domain" description="Alpha-D-phosphohexomutase alpha/beta/alpha" evidence="11">
    <location>
        <begin position="160"/>
        <end position="257"/>
    </location>
</feature>
<dbReference type="Gene3D" id="3.40.120.10">
    <property type="entry name" value="Alpha-D-Glucose-1,6-Bisphosphate, subunit A, domain 3"/>
    <property type="match status" value="3"/>
</dbReference>
<dbReference type="InterPro" id="IPR005846">
    <property type="entry name" value="A-D-PHexomutase_a/b/a-III"/>
</dbReference>
<keyword evidence="4 6" id="KW-0460">Magnesium</keyword>
<gene>
    <name evidence="6" type="primary">glmM</name>
    <name evidence="13" type="ORF">BTW10_12560</name>
</gene>
<dbReference type="NCBIfam" id="NF008139">
    <property type="entry name" value="PRK10887.1"/>
    <property type="match status" value="1"/>
</dbReference>
<dbReference type="InterPro" id="IPR005844">
    <property type="entry name" value="A-D-PHexomutase_a/b/a-I"/>
</dbReference>
<dbReference type="InterPro" id="IPR006352">
    <property type="entry name" value="GlmM_bact"/>
</dbReference>
<dbReference type="AlphaFoldDB" id="A0A1Q8TAW1"/>
<evidence type="ECO:0000256" key="2">
    <source>
        <dbReference type="ARBA" id="ARBA00022553"/>
    </source>
</evidence>
<dbReference type="PRINTS" id="PR00509">
    <property type="entry name" value="PGMPMM"/>
</dbReference>
<evidence type="ECO:0000256" key="6">
    <source>
        <dbReference type="HAMAP-Rule" id="MF_01554"/>
    </source>
</evidence>
<evidence type="ECO:0000256" key="5">
    <source>
        <dbReference type="ARBA" id="ARBA00023235"/>
    </source>
</evidence>
<comment type="function">
    <text evidence="6 8">Catalyzes the conversion of glucosamine-6-phosphate to glucosamine-1-phosphate.</text>
</comment>
<evidence type="ECO:0000256" key="7">
    <source>
        <dbReference type="RuleBase" id="RU004326"/>
    </source>
</evidence>
<name>A0A1Q8TAW1_9GAMM</name>
<dbReference type="Pfam" id="PF02879">
    <property type="entry name" value="PGM_PMM_II"/>
    <property type="match status" value="1"/>
</dbReference>
<keyword evidence="14" id="KW-1185">Reference proteome</keyword>
<dbReference type="InterPro" id="IPR050060">
    <property type="entry name" value="Phosphoglucosamine_mutase"/>
</dbReference>
<dbReference type="OrthoDB" id="9803322at2"/>
<dbReference type="PANTHER" id="PTHR42946:SF1">
    <property type="entry name" value="PHOSPHOGLUCOMUTASE (ALPHA-D-GLUCOSE-1,6-BISPHOSPHATE-DEPENDENT)"/>
    <property type="match status" value="1"/>
</dbReference>
<comment type="similarity">
    <text evidence="1 6 7">Belongs to the phosphohexose mutase family.</text>
</comment>
<evidence type="ECO:0000256" key="4">
    <source>
        <dbReference type="ARBA" id="ARBA00022842"/>
    </source>
</evidence>
<dbReference type="GO" id="GO:0005975">
    <property type="term" value="P:carbohydrate metabolic process"/>
    <property type="evidence" value="ECO:0007669"/>
    <property type="project" value="InterPro"/>
</dbReference>
<evidence type="ECO:0000256" key="1">
    <source>
        <dbReference type="ARBA" id="ARBA00010231"/>
    </source>
</evidence>
<evidence type="ECO:0000313" key="14">
    <source>
        <dbReference type="Proteomes" id="UP000186806"/>
    </source>
</evidence>
<dbReference type="EMBL" id="MSDQ01000031">
    <property type="protein sequence ID" value="OLO10802.1"/>
    <property type="molecule type" value="Genomic_DNA"/>
</dbReference>
<dbReference type="GO" id="GO:0009252">
    <property type="term" value="P:peptidoglycan biosynthetic process"/>
    <property type="evidence" value="ECO:0007669"/>
    <property type="project" value="TreeGrafter"/>
</dbReference>
<evidence type="ECO:0000256" key="8">
    <source>
        <dbReference type="RuleBase" id="RU004327"/>
    </source>
</evidence>
<dbReference type="STRING" id="223900.GCA_000821045_00451"/>
<evidence type="ECO:0000259" key="11">
    <source>
        <dbReference type="Pfam" id="PF02879"/>
    </source>
</evidence>
<feature type="binding site" evidence="6">
    <location>
        <position position="248"/>
    </location>
    <ligand>
        <name>Mg(2+)</name>
        <dbReference type="ChEBI" id="CHEBI:18420"/>
    </ligand>
</feature>
<dbReference type="GO" id="GO:0006048">
    <property type="term" value="P:UDP-N-acetylglucosamine biosynthetic process"/>
    <property type="evidence" value="ECO:0007669"/>
    <property type="project" value="TreeGrafter"/>
</dbReference>
<evidence type="ECO:0000313" key="13">
    <source>
        <dbReference type="EMBL" id="OLO10802.1"/>
    </source>
</evidence>
<dbReference type="Proteomes" id="UP000186806">
    <property type="component" value="Unassembled WGS sequence"/>
</dbReference>
<feature type="binding site" evidence="6">
    <location>
        <position position="246"/>
    </location>
    <ligand>
        <name>Mg(2+)</name>
        <dbReference type="ChEBI" id="CHEBI:18420"/>
    </ligand>
</feature>
<dbReference type="GO" id="GO:0008966">
    <property type="term" value="F:phosphoglucosamine mutase activity"/>
    <property type="evidence" value="ECO:0007669"/>
    <property type="project" value="UniProtKB-UniRule"/>
</dbReference>
<evidence type="ECO:0000256" key="3">
    <source>
        <dbReference type="ARBA" id="ARBA00022723"/>
    </source>
</evidence>
<dbReference type="FunFam" id="3.30.310.50:FF:000001">
    <property type="entry name" value="Phosphoglucosamine mutase"/>
    <property type="match status" value="1"/>
</dbReference>
<feature type="binding site" description="via phosphate group" evidence="6">
    <location>
        <position position="105"/>
    </location>
    <ligand>
        <name>Mg(2+)</name>
        <dbReference type="ChEBI" id="CHEBI:18420"/>
    </ligand>
</feature>
<sequence length="453" mass="48096">MTRRYFGTDGIRGTVGEPPITADFVLKLGWAMGRVLSRHTGRKSRAKVLIGKDTRISGYMFESALEAGLSAAGVDVSLLGPMPTPGIAYLTRTFRADAGIVISASHNPFQDNGIKFFSAEGVKLADAVEEEIEAELEQPLSTVAPAALGKALRISDAAGRYIEFCKSTVPDRLTLEGLKVVLDCAHGATYHIAPSVLRELGAEVSLIGVDPDGLNINQGVGSTHPDALRATVIERGADLGMALDGDGDRVILVDAEGHEVDGDDILYLIARDRKMRDMLGGGVVGTLMSNFGLAAALEALSIPFERAKVGDRYVMERLAANGWQLGGESSGHIVCGHVQSTGDGIVSALQVLAIMVRESSSLSGLLKGFEKAPQALVNVRLTSDVDNEALLANEQVRHAVASVEAELGDEGRVLLRPSGTEPLIRVMVEGRPHFDVDALAKRIADDIEGQMAR</sequence>
<keyword evidence="3 6" id="KW-0479">Metal-binding</keyword>
<dbReference type="Pfam" id="PF00408">
    <property type="entry name" value="PGM_PMM_IV"/>
    <property type="match status" value="1"/>
</dbReference>
<feature type="domain" description="Alpha-D-phosphohexomutase alpha/beta/alpha" evidence="10">
    <location>
        <begin position="3"/>
        <end position="138"/>
    </location>
</feature>
<dbReference type="InterPro" id="IPR005845">
    <property type="entry name" value="A-D-PHexomutase_a/b/a-II"/>
</dbReference>
<feature type="modified residue" description="Phosphoserine" evidence="6">
    <location>
        <position position="105"/>
    </location>
</feature>
<dbReference type="GO" id="GO:0000287">
    <property type="term" value="F:magnesium ion binding"/>
    <property type="evidence" value="ECO:0007669"/>
    <property type="project" value="UniProtKB-UniRule"/>
</dbReference>
<dbReference type="PANTHER" id="PTHR42946">
    <property type="entry name" value="PHOSPHOHEXOSE MUTASE"/>
    <property type="match status" value="1"/>
</dbReference>